<dbReference type="PANTHER" id="PTHR23342:SF0">
    <property type="entry name" value="N-ACETYLGLUTAMATE SYNTHASE, MITOCHONDRIAL"/>
    <property type="match status" value="1"/>
</dbReference>
<feature type="binding site" evidence="9">
    <location>
        <position position="158"/>
    </location>
    <ligand>
        <name>substrate</name>
    </ligand>
</feature>
<dbReference type="NCBIfam" id="TIGR00761">
    <property type="entry name" value="argB"/>
    <property type="match status" value="1"/>
</dbReference>
<dbReference type="InterPro" id="IPR036393">
    <property type="entry name" value="AceGlu_kinase-like_sf"/>
</dbReference>
<evidence type="ECO:0000313" key="12">
    <source>
        <dbReference type="Proteomes" id="UP000006008"/>
    </source>
</evidence>
<dbReference type="EC" id="2.7.2.8" evidence="9"/>
<keyword evidence="12" id="KW-1185">Reference proteome</keyword>
<dbReference type="UniPathway" id="UPA00068">
    <property type="reaction ID" value="UER00107"/>
</dbReference>
<gene>
    <name evidence="9" type="primary">argB</name>
    <name evidence="11" type="ORF">HMPREF9450_01303</name>
</gene>
<dbReference type="eggNOG" id="COG0548">
    <property type="taxonomic scope" value="Bacteria"/>
</dbReference>
<comment type="catalytic activity">
    <reaction evidence="8 9">
        <text>N-acetyl-L-glutamate + ATP = N-acetyl-L-glutamyl 5-phosphate + ADP</text>
        <dbReference type="Rhea" id="RHEA:14629"/>
        <dbReference type="ChEBI" id="CHEBI:30616"/>
        <dbReference type="ChEBI" id="CHEBI:44337"/>
        <dbReference type="ChEBI" id="CHEBI:57936"/>
        <dbReference type="ChEBI" id="CHEBI:456216"/>
        <dbReference type="EC" id="2.7.2.8"/>
    </reaction>
</comment>
<name>G5H8P3_9BACT</name>
<evidence type="ECO:0000259" key="10">
    <source>
        <dbReference type="Pfam" id="PF00696"/>
    </source>
</evidence>
<dbReference type="RefSeq" id="WP_009134109.1">
    <property type="nucleotide sequence ID" value="NZ_CP102250.1"/>
</dbReference>
<feature type="binding site" evidence="9">
    <location>
        <begin position="38"/>
        <end position="39"/>
    </location>
    <ligand>
        <name>substrate</name>
    </ligand>
</feature>
<dbReference type="STRING" id="742725.HMPREF9450_01303"/>
<comment type="pathway">
    <text evidence="1 9">Amino-acid biosynthesis; L-arginine biosynthesis; N(2)-acetyl-L-ornithine from L-glutamate: step 2/4.</text>
</comment>
<dbReference type="GO" id="GO:0042450">
    <property type="term" value="P:L-arginine biosynthetic process via ornithine"/>
    <property type="evidence" value="ECO:0007669"/>
    <property type="project" value="UniProtKB-UniRule"/>
</dbReference>
<dbReference type="InterPro" id="IPR004662">
    <property type="entry name" value="AcgluKinase_fam"/>
</dbReference>
<keyword evidence="5 9" id="KW-0547">Nucleotide-binding</keyword>
<sequence length="259" mass="27378">MLKVVKIGGNIVDNPEKLDRFLVDFASLPEPKILVHGGGKVATTVAKALGIETQMVGGRRVTDAETLKVVTMVYAGLINKTIVSKLQQAGCNAVGLSGADGGFIRSQRRNPVPVDYGWVGDPLPDRFGLPMARTLIDAGYTVVAAPITLDAAGEGLLNTNADTVAQTIAVGMSGVYDTELVYCFEKRGVLMDVDDDNSVIPEITPQRFAELKAAGVVADGMLPKLENAFRAIDNGVRSVVICSAEALTEPGYGGTRLCR</sequence>
<reference evidence="11 12" key="1">
    <citation type="submission" date="2011-08" db="EMBL/GenBank/DDBJ databases">
        <title>The Genome Sequence of Alistipes indistinctus YIT 12060.</title>
        <authorList>
            <consortium name="The Broad Institute Genome Sequencing Platform"/>
            <person name="Earl A."/>
            <person name="Ward D."/>
            <person name="Feldgarden M."/>
            <person name="Gevers D."/>
            <person name="Morotomi M."/>
            <person name="Young S.K."/>
            <person name="Zeng Q."/>
            <person name="Gargeya S."/>
            <person name="Fitzgerald M."/>
            <person name="Haas B."/>
            <person name="Abouelleil A."/>
            <person name="Alvarado L."/>
            <person name="Arachchi H.M."/>
            <person name="Berlin A."/>
            <person name="Brown A."/>
            <person name="Chapman S.B."/>
            <person name="Chen Z."/>
            <person name="Dunbar C."/>
            <person name="Freedman E."/>
            <person name="Gearin G."/>
            <person name="Gellesch M."/>
            <person name="Goldberg J."/>
            <person name="Griggs A."/>
            <person name="Gujja S."/>
            <person name="Heiman D."/>
            <person name="Howarth C."/>
            <person name="Larson L."/>
            <person name="Lui A."/>
            <person name="MacDonald P.J.P."/>
            <person name="Montmayeur A."/>
            <person name="Murphy C."/>
            <person name="Neiman D."/>
            <person name="Pearson M."/>
            <person name="Priest M."/>
            <person name="Roberts A."/>
            <person name="Saif S."/>
            <person name="Shea T."/>
            <person name="Shenoy N."/>
            <person name="Sisk P."/>
            <person name="Stolte C."/>
            <person name="Sykes S."/>
            <person name="Wortman J."/>
            <person name="Nusbaum C."/>
            <person name="Birren B."/>
        </authorList>
    </citation>
    <scope>NUCLEOTIDE SEQUENCE [LARGE SCALE GENOMIC DNA]</scope>
    <source>
        <strain evidence="11 12">YIT 12060</strain>
    </source>
</reference>
<comment type="caution">
    <text evidence="11">The sequence shown here is derived from an EMBL/GenBank/DDBJ whole genome shotgun (WGS) entry which is preliminary data.</text>
</comment>
<keyword evidence="2 9" id="KW-0055">Arginine biosynthesis</keyword>
<keyword evidence="7 9" id="KW-0067">ATP-binding</keyword>
<dbReference type="CDD" id="cd04238">
    <property type="entry name" value="AAK_NAGK-like"/>
    <property type="match status" value="1"/>
</dbReference>
<dbReference type="Gene3D" id="3.40.1160.10">
    <property type="entry name" value="Acetylglutamate kinase-like"/>
    <property type="match status" value="1"/>
</dbReference>
<dbReference type="InterPro" id="IPR001048">
    <property type="entry name" value="Asp/Glu/Uridylate_kinase"/>
</dbReference>
<dbReference type="GO" id="GO:0005524">
    <property type="term" value="F:ATP binding"/>
    <property type="evidence" value="ECO:0007669"/>
    <property type="project" value="UniProtKB-UniRule"/>
</dbReference>
<keyword evidence="9" id="KW-0963">Cytoplasm</keyword>
<dbReference type="PIRSF" id="PIRSF000728">
    <property type="entry name" value="NAGK"/>
    <property type="match status" value="1"/>
</dbReference>
<comment type="function">
    <text evidence="9">Catalyzes the ATP-dependent phosphorylation of N-acetyl-L-glutamate.</text>
</comment>
<dbReference type="PANTHER" id="PTHR23342">
    <property type="entry name" value="N-ACETYLGLUTAMATE SYNTHASE"/>
    <property type="match status" value="1"/>
</dbReference>
<evidence type="ECO:0000313" key="11">
    <source>
        <dbReference type="EMBL" id="EHB92438.1"/>
    </source>
</evidence>
<evidence type="ECO:0000256" key="6">
    <source>
        <dbReference type="ARBA" id="ARBA00022777"/>
    </source>
</evidence>
<evidence type="ECO:0000256" key="5">
    <source>
        <dbReference type="ARBA" id="ARBA00022741"/>
    </source>
</evidence>
<dbReference type="HOGENOM" id="CLU_053680_1_0_10"/>
<dbReference type="OrthoDB" id="9803155at2"/>
<dbReference type="EMBL" id="ADLD01000011">
    <property type="protein sequence ID" value="EHB92438.1"/>
    <property type="molecule type" value="Genomic_DNA"/>
</dbReference>
<dbReference type="PATRIC" id="fig|742725.3.peg.1380"/>
<keyword evidence="6 9" id="KW-0418">Kinase</keyword>
<feature type="site" description="Transition state stabilizer" evidence="9">
    <location>
        <position position="224"/>
    </location>
</feature>
<evidence type="ECO:0000256" key="1">
    <source>
        <dbReference type="ARBA" id="ARBA00004828"/>
    </source>
</evidence>
<accession>G5H8P3</accession>
<feature type="binding site" evidence="9">
    <location>
        <position position="60"/>
    </location>
    <ligand>
        <name>substrate</name>
    </ligand>
</feature>
<evidence type="ECO:0000256" key="7">
    <source>
        <dbReference type="ARBA" id="ARBA00022840"/>
    </source>
</evidence>
<dbReference type="GO" id="GO:0005737">
    <property type="term" value="C:cytoplasm"/>
    <property type="evidence" value="ECO:0007669"/>
    <property type="project" value="UniProtKB-SubCell"/>
</dbReference>
<evidence type="ECO:0000256" key="4">
    <source>
        <dbReference type="ARBA" id="ARBA00022679"/>
    </source>
</evidence>
<comment type="subcellular location">
    <subcellularLocation>
        <location evidence="9">Cytoplasm</location>
    </subcellularLocation>
</comment>
<evidence type="ECO:0000256" key="8">
    <source>
        <dbReference type="ARBA" id="ARBA00048141"/>
    </source>
</evidence>
<dbReference type="HAMAP" id="MF_00082">
    <property type="entry name" value="ArgB"/>
    <property type="match status" value="1"/>
</dbReference>
<keyword evidence="3 9" id="KW-0028">Amino-acid biosynthesis</keyword>
<organism evidence="11 12">
    <name type="scientific">Alistipes indistinctus YIT 12060</name>
    <dbReference type="NCBI Taxonomy" id="742725"/>
    <lineage>
        <taxon>Bacteria</taxon>
        <taxon>Pseudomonadati</taxon>
        <taxon>Bacteroidota</taxon>
        <taxon>Bacteroidia</taxon>
        <taxon>Bacteroidales</taxon>
        <taxon>Rikenellaceae</taxon>
        <taxon>Alistipes</taxon>
    </lineage>
</organism>
<proteinExistence type="inferred from homology"/>
<dbReference type="GO" id="GO:0003991">
    <property type="term" value="F:acetylglutamate kinase activity"/>
    <property type="evidence" value="ECO:0007669"/>
    <property type="project" value="UniProtKB-UniRule"/>
</dbReference>
<dbReference type="Pfam" id="PF00696">
    <property type="entry name" value="AA_kinase"/>
    <property type="match status" value="1"/>
</dbReference>
<comment type="similarity">
    <text evidence="9">Belongs to the acetylglutamate kinase family. ArgB subfamily.</text>
</comment>
<keyword evidence="4 9" id="KW-0808">Transferase</keyword>
<feature type="site" description="Transition state stabilizer" evidence="9">
    <location>
        <position position="6"/>
    </location>
</feature>
<dbReference type="InterPro" id="IPR037528">
    <property type="entry name" value="ArgB"/>
</dbReference>
<evidence type="ECO:0000256" key="3">
    <source>
        <dbReference type="ARBA" id="ARBA00022605"/>
    </source>
</evidence>
<dbReference type="Proteomes" id="UP000006008">
    <property type="component" value="Unassembled WGS sequence"/>
</dbReference>
<protein>
    <recommendedName>
        <fullName evidence="9">Acetylglutamate kinase</fullName>
        <ecNumber evidence="9">2.7.2.8</ecNumber>
    </recommendedName>
    <alternativeName>
        <fullName evidence="9">N-acetyl-L-glutamate 5-phosphotransferase</fullName>
    </alternativeName>
    <alternativeName>
        <fullName evidence="9">NAG kinase</fullName>
        <shortName evidence="9">NAGK</shortName>
    </alternativeName>
</protein>
<evidence type="ECO:0000256" key="9">
    <source>
        <dbReference type="HAMAP-Rule" id="MF_00082"/>
    </source>
</evidence>
<feature type="domain" description="Aspartate/glutamate/uridylate kinase" evidence="10">
    <location>
        <begin position="1"/>
        <end position="243"/>
    </location>
</feature>
<dbReference type="GeneID" id="92815668"/>
<dbReference type="AlphaFoldDB" id="G5H8P3"/>
<evidence type="ECO:0000256" key="2">
    <source>
        <dbReference type="ARBA" id="ARBA00022571"/>
    </source>
</evidence>
<dbReference type="SUPFAM" id="SSF53633">
    <property type="entry name" value="Carbamate kinase-like"/>
    <property type="match status" value="1"/>
</dbReference>